<name>A0A834UCH3_VESPE</name>
<organism evidence="3 4">
    <name type="scientific">Vespula pensylvanica</name>
    <name type="common">Western yellow jacket</name>
    <name type="synonym">Wasp</name>
    <dbReference type="NCBI Taxonomy" id="30213"/>
    <lineage>
        <taxon>Eukaryota</taxon>
        <taxon>Metazoa</taxon>
        <taxon>Ecdysozoa</taxon>
        <taxon>Arthropoda</taxon>
        <taxon>Hexapoda</taxon>
        <taxon>Insecta</taxon>
        <taxon>Pterygota</taxon>
        <taxon>Neoptera</taxon>
        <taxon>Endopterygota</taxon>
        <taxon>Hymenoptera</taxon>
        <taxon>Apocrita</taxon>
        <taxon>Aculeata</taxon>
        <taxon>Vespoidea</taxon>
        <taxon>Vespidae</taxon>
        <taxon>Vespinae</taxon>
        <taxon>Vespula</taxon>
    </lineage>
</organism>
<dbReference type="Proteomes" id="UP000600918">
    <property type="component" value="Unassembled WGS sequence"/>
</dbReference>
<evidence type="ECO:0000313" key="4">
    <source>
        <dbReference type="Proteomes" id="UP000600918"/>
    </source>
</evidence>
<reference evidence="3" key="1">
    <citation type="journal article" date="2020" name="G3 (Bethesda)">
        <title>High-Quality Assemblies for Three Invasive Social Wasps from the &lt;i&gt;Vespula&lt;/i&gt; Genus.</title>
        <authorList>
            <person name="Harrop T.W.R."/>
            <person name="Guhlin J."/>
            <person name="McLaughlin G.M."/>
            <person name="Permina E."/>
            <person name="Stockwell P."/>
            <person name="Gilligan J."/>
            <person name="Le Lec M.F."/>
            <person name="Gruber M.A.M."/>
            <person name="Quinn O."/>
            <person name="Lovegrove M."/>
            <person name="Duncan E.J."/>
            <person name="Remnant E.J."/>
            <person name="Van Eeckhoven J."/>
            <person name="Graham B."/>
            <person name="Knapp R.A."/>
            <person name="Langford K.W."/>
            <person name="Kronenberg Z."/>
            <person name="Press M.O."/>
            <person name="Eacker S.M."/>
            <person name="Wilson-Rankin E.E."/>
            <person name="Purcell J."/>
            <person name="Lester P.J."/>
            <person name="Dearden P.K."/>
        </authorList>
    </citation>
    <scope>NUCLEOTIDE SEQUENCE</scope>
    <source>
        <strain evidence="3">Volc-1</strain>
    </source>
</reference>
<feature type="transmembrane region" description="Helical" evidence="2">
    <location>
        <begin position="7"/>
        <end position="32"/>
    </location>
</feature>
<feature type="region of interest" description="Disordered" evidence="1">
    <location>
        <begin position="44"/>
        <end position="78"/>
    </location>
</feature>
<feature type="compositionally biased region" description="Low complexity" evidence="1">
    <location>
        <begin position="59"/>
        <end position="78"/>
    </location>
</feature>
<keyword evidence="2" id="KW-0472">Membrane</keyword>
<evidence type="ECO:0000256" key="1">
    <source>
        <dbReference type="SAM" id="MobiDB-lite"/>
    </source>
</evidence>
<gene>
    <name evidence="3" type="ORF">H0235_006355</name>
</gene>
<keyword evidence="4" id="KW-1185">Reference proteome</keyword>
<dbReference type="AlphaFoldDB" id="A0A834UCH3"/>
<keyword evidence="2" id="KW-0812">Transmembrane</keyword>
<protein>
    <submittedName>
        <fullName evidence="3">Uncharacterized protein</fullName>
    </submittedName>
</protein>
<proteinExistence type="predicted"/>
<keyword evidence="2" id="KW-1133">Transmembrane helix</keyword>
<sequence length="122" mass="13333">MSKRVSLVAWLAGWLVGWLVGWLAGWLVGWLADSTRDYETRVLTPSADTQRGKGGIDRSLLSSSSSSFSYSSSFSHPSLFLSTSPSLTSLPPSPLSHCLSPPGRRLIKDICSTYNNMHRDTS</sequence>
<accession>A0A834UCH3</accession>
<dbReference type="EMBL" id="JACSDY010000004">
    <property type="protein sequence ID" value="KAF7429957.1"/>
    <property type="molecule type" value="Genomic_DNA"/>
</dbReference>
<evidence type="ECO:0000256" key="2">
    <source>
        <dbReference type="SAM" id="Phobius"/>
    </source>
</evidence>
<evidence type="ECO:0000313" key="3">
    <source>
        <dbReference type="EMBL" id="KAF7429957.1"/>
    </source>
</evidence>
<comment type="caution">
    <text evidence="3">The sequence shown here is derived from an EMBL/GenBank/DDBJ whole genome shotgun (WGS) entry which is preliminary data.</text>
</comment>